<dbReference type="RefSeq" id="XP_001020986.1">
    <property type="nucleotide sequence ID" value="XM_001020986.3"/>
</dbReference>
<dbReference type="OMA" id="CPTDIVY"/>
<evidence type="ECO:0000256" key="1">
    <source>
        <dbReference type="ARBA" id="ARBA00007782"/>
    </source>
</evidence>
<dbReference type="SMR" id="Q23VW4"/>
<dbReference type="InterPro" id="IPR000789">
    <property type="entry name" value="Cyclin-dep_kinase_reg-sub"/>
</dbReference>
<dbReference type="eggNOG" id="KOG3484">
    <property type="taxonomic scope" value="Eukaryota"/>
</dbReference>
<dbReference type="OrthoDB" id="282339at2759"/>
<dbReference type="AlphaFoldDB" id="Q23VW4"/>
<evidence type="ECO:0000313" key="6">
    <source>
        <dbReference type="Proteomes" id="UP000009168"/>
    </source>
</evidence>
<sequence length="79" mass="9639">MPKFPKEIEYSDTYNDDAYFYRNVRLPQDLYKKIPKGKIMTEDVWRSLGIKSSKGWQHFYVYKPEPFIIMLRKPVNFQN</sequence>
<name>Q23VW4_TETTS</name>
<dbReference type="PRINTS" id="PR00296">
    <property type="entry name" value="CYCLINKINASE"/>
</dbReference>
<comment type="similarity">
    <text evidence="1 4">Belongs to the CKS family.</text>
</comment>
<evidence type="ECO:0000313" key="5">
    <source>
        <dbReference type="EMBL" id="EAS00741.1"/>
    </source>
</evidence>
<evidence type="ECO:0000256" key="4">
    <source>
        <dbReference type="RuleBase" id="RU311113"/>
    </source>
</evidence>
<dbReference type="SUPFAM" id="SSF55637">
    <property type="entry name" value="Cell cycle regulatory proteins"/>
    <property type="match status" value="1"/>
</dbReference>
<dbReference type="HOGENOM" id="CLU_140546_2_0_1"/>
<dbReference type="Proteomes" id="UP000009168">
    <property type="component" value="Unassembled WGS sequence"/>
</dbReference>
<gene>
    <name evidence="5" type="ORF">TTHERM_00794670</name>
</gene>
<dbReference type="PANTHER" id="PTHR23415">
    <property type="entry name" value="CYCLIN-DEPENDENT KINASES REGULATORY SUBUNIT/60S RIBOSOME SUBUNIT BIOGENESIS PROTEIN NIP7"/>
    <property type="match status" value="1"/>
</dbReference>
<dbReference type="Gene3D" id="3.30.170.10">
    <property type="entry name" value="Cyclin-dependent kinase, regulatory subunit"/>
    <property type="match status" value="1"/>
</dbReference>
<dbReference type="STRING" id="312017.Q23VW4"/>
<organism evidence="5 6">
    <name type="scientific">Tetrahymena thermophila (strain SB210)</name>
    <dbReference type="NCBI Taxonomy" id="312017"/>
    <lineage>
        <taxon>Eukaryota</taxon>
        <taxon>Sar</taxon>
        <taxon>Alveolata</taxon>
        <taxon>Ciliophora</taxon>
        <taxon>Intramacronucleata</taxon>
        <taxon>Oligohymenophorea</taxon>
        <taxon>Hymenostomatida</taxon>
        <taxon>Tetrahymenina</taxon>
        <taxon>Tetrahymenidae</taxon>
        <taxon>Tetrahymena</taxon>
    </lineage>
</organism>
<protein>
    <recommendedName>
        <fullName evidence="4">Cyclin-dependent kinases regulatory subunit</fullName>
    </recommendedName>
</protein>
<keyword evidence="6" id="KW-1185">Reference proteome</keyword>
<dbReference type="GO" id="GO:0051301">
    <property type="term" value="P:cell division"/>
    <property type="evidence" value="ECO:0007669"/>
    <property type="project" value="UniProtKB-UniRule"/>
</dbReference>
<keyword evidence="3 4" id="KW-0131">Cell cycle</keyword>
<dbReference type="EMBL" id="GG662609">
    <property type="protein sequence ID" value="EAS00741.1"/>
    <property type="molecule type" value="Genomic_DNA"/>
</dbReference>
<dbReference type="SMART" id="SM01084">
    <property type="entry name" value="CKS"/>
    <property type="match status" value="1"/>
</dbReference>
<dbReference type="GeneID" id="7845976"/>
<dbReference type="InterPro" id="IPR036858">
    <property type="entry name" value="Cyclin-dep_kinase_reg-sub_sf"/>
</dbReference>
<comment type="function">
    <text evidence="4">Binds to the catalytic subunit of the cyclin dependent kinases and is essential for their biological function.</text>
</comment>
<evidence type="ECO:0000256" key="3">
    <source>
        <dbReference type="ARBA" id="ARBA00023306"/>
    </source>
</evidence>
<dbReference type="Pfam" id="PF01111">
    <property type="entry name" value="CKS"/>
    <property type="match status" value="1"/>
</dbReference>
<evidence type="ECO:0000256" key="2">
    <source>
        <dbReference type="ARBA" id="ARBA00022618"/>
    </source>
</evidence>
<accession>Q23VW4</accession>
<dbReference type="GO" id="GO:0016538">
    <property type="term" value="F:cyclin-dependent protein serine/threonine kinase regulator activity"/>
    <property type="evidence" value="ECO:0007669"/>
    <property type="project" value="InterPro"/>
</dbReference>
<dbReference type="InParanoid" id="Q23VW4"/>
<dbReference type="KEGG" id="tet:TTHERM_00794670"/>
<proteinExistence type="inferred from homology"/>
<reference evidence="6" key="1">
    <citation type="journal article" date="2006" name="PLoS Biol.">
        <title>Macronuclear genome sequence of the ciliate Tetrahymena thermophila, a model eukaryote.</title>
        <authorList>
            <person name="Eisen J.A."/>
            <person name="Coyne R.S."/>
            <person name="Wu M."/>
            <person name="Wu D."/>
            <person name="Thiagarajan M."/>
            <person name="Wortman J.R."/>
            <person name="Badger J.H."/>
            <person name="Ren Q."/>
            <person name="Amedeo P."/>
            <person name="Jones K.M."/>
            <person name="Tallon L.J."/>
            <person name="Delcher A.L."/>
            <person name="Salzberg S.L."/>
            <person name="Silva J.C."/>
            <person name="Haas B.J."/>
            <person name="Majoros W.H."/>
            <person name="Farzad M."/>
            <person name="Carlton J.M."/>
            <person name="Smith R.K. Jr."/>
            <person name="Garg J."/>
            <person name="Pearlman R.E."/>
            <person name="Karrer K.M."/>
            <person name="Sun L."/>
            <person name="Manning G."/>
            <person name="Elde N.C."/>
            <person name="Turkewitz A.P."/>
            <person name="Asai D.J."/>
            <person name="Wilkes D.E."/>
            <person name="Wang Y."/>
            <person name="Cai H."/>
            <person name="Collins K."/>
            <person name="Stewart B.A."/>
            <person name="Lee S.R."/>
            <person name="Wilamowska K."/>
            <person name="Weinberg Z."/>
            <person name="Ruzzo W.L."/>
            <person name="Wloga D."/>
            <person name="Gaertig J."/>
            <person name="Frankel J."/>
            <person name="Tsao C.-C."/>
            <person name="Gorovsky M.A."/>
            <person name="Keeling P.J."/>
            <person name="Waller R.F."/>
            <person name="Patron N.J."/>
            <person name="Cherry J.M."/>
            <person name="Stover N.A."/>
            <person name="Krieger C.J."/>
            <person name="del Toro C."/>
            <person name="Ryder H.F."/>
            <person name="Williamson S.C."/>
            <person name="Barbeau R.A."/>
            <person name="Hamilton E.P."/>
            <person name="Orias E."/>
        </authorList>
    </citation>
    <scope>NUCLEOTIDE SEQUENCE [LARGE SCALE GENOMIC DNA]</scope>
    <source>
        <strain evidence="6">SB210</strain>
    </source>
</reference>
<keyword evidence="2 4" id="KW-0132">Cell division</keyword>